<dbReference type="RefSeq" id="WP_344697212.1">
    <property type="nucleotide sequence ID" value="NZ_BAABBR010000001.1"/>
</dbReference>
<dbReference type="EMBL" id="BAABBR010000001">
    <property type="protein sequence ID" value="GAA4041268.1"/>
    <property type="molecule type" value="Genomic_DNA"/>
</dbReference>
<dbReference type="Proteomes" id="UP001424459">
    <property type="component" value="Unassembled WGS sequence"/>
</dbReference>
<gene>
    <name evidence="2" type="ORF">GCM10022281_22820</name>
</gene>
<evidence type="ECO:0000313" key="2">
    <source>
        <dbReference type="EMBL" id="GAA4041268.1"/>
    </source>
</evidence>
<sequence>MEQIVYVSTAKVMPDQAMIESILSVSRENNRRDQLTGLLVTGGRRFLQVLEGPTDQLEAAYARIRVDSRHFALVQLSRRPILTRSFDQWDMGFEQGYAAPLTEVVAQLTERVADPDLKAQFRSFAELHGQPA</sequence>
<protein>
    <recommendedName>
        <fullName evidence="1">BLUF domain-containing protein</fullName>
    </recommendedName>
</protein>
<keyword evidence="3" id="KW-1185">Reference proteome</keyword>
<evidence type="ECO:0000259" key="1">
    <source>
        <dbReference type="PROSITE" id="PS50925"/>
    </source>
</evidence>
<dbReference type="SUPFAM" id="SSF54975">
    <property type="entry name" value="Acylphosphatase/BLUF domain-like"/>
    <property type="match status" value="1"/>
</dbReference>
<name>A0ABP7UDZ6_9SPHN</name>
<accession>A0ABP7UDZ6</accession>
<dbReference type="SMART" id="SM01034">
    <property type="entry name" value="BLUF"/>
    <property type="match status" value="1"/>
</dbReference>
<dbReference type="Gene3D" id="3.30.70.100">
    <property type="match status" value="1"/>
</dbReference>
<dbReference type="InterPro" id="IPR007024">
    <property type="entry name" value="BLUF_domain"/>
</dbReference>
<reference evidence="3" key="1">
    <citation type="journal article" date="2019" name="Int. J. Syst. Evol. Microbiol.">
        <title>The Global Catalogue of Microorganisms (GCM) 10K type strain sequencing project: providing services to taxonomists for standard genome sequencing and annotation.</title>
        <authorList>
            <consortium name="The Broad Institute Genomics Platform"/>
            <consortium name="The Broad Institute Genome Sequencing Center for Infectious Disease"/>
            <person name="Wu L."/>
            <person name="Ma J."/>
        </authorList>
    </citation>
    <scope>NUCLEOTIDE SEQUENCE [LARGE SCALE GENOMIC DNA]</scope>
    <source>
        <strain evidence="3">JCM 17564</strain>
    </source>
</reference>
<evidence type="ECO:0000313" key="3">
    <source>
        <dbReference type="Proteomes" id="UP001424459"/>
    </source>
</evidence>
<dbReference type="PROSITE" id="PS50925">
    <property type="entry name" value="BLUF"/>
    <property type="match status" value="1"/>
</dbReference>
<dbReference type="Pfam" id="PF04940">
    <property type="entry name" value="BLUF"/>
    <property type="match status" value="1"/>
</dbReference>
<dbReference type="InterPro" id="IPR036046">
    <property type="entry name" value="Acylphosphatase-like_dom_sf"/>
</dbReference>
<organism evidence="2 3">
    <name type="scientific">Sphingomonas rosea</name>
    <dbReference type="NCBI Taxonomy" id="335605"/>
    <lineage>
        <taxon>Bacteria</taxon>
        <taxon>Pseudomonadati</taxon>
        <taxon>Pseudomonadota</taxon>
        <taxon>Alphaproteobacteria</taxon>
        <taxon>Sphingomonadales</taxon>
        <taxon>Sphingomonadaceae</taxon>
        <taxon>Sphingomonas</taxon>
    </lineage>
</organism>
<comment type="caution">
    <text evidence="2">The sequence shown here is derived from an EMBL/GenBank/DDBJ whole genome shotgun (WGS) entry which is preliminary data.</text>
</comment>
<feature type="domain" description="BLUF" evidence="1">
    <location>
        <begin position="1"/>
        <end position="92"/>
    </location>
</feature>
<proteinExistence type="predicted"/>